<evidence type="ECO:0000313" key="2">
    <source>
        <dbReference type="Proteomes" id="UP000266720"/>
    </source>
</evidence>
<reference evidence="2" key="1">
    <citation type="book" date="2010" name="EXTREMOPHILES" publisher="0:0-0">
        <title>Complete genome sequences of ten hyperthermophilic archaea reveal their metabolic capabilities and possible ecological roles.</title>
        <editorList>
            <person name="?"/>
        </editorList>
        <authorList>
            <person name="Ravin N.V."/>
            <person name="Mardanov A.V."/>
            <person name="Bonch-Osmolovskaya E.A."/>
            <person name="Skryabin K.G."/>
        </authorList>
    </citation>
    <scope>NUCLEOTIDE SEQUENCE [LARGE SCALE GENOMIC DNA]</scope>
    <source>
        <strain evidence="2">1505</strain>
    </source>
</reference>
<gene>
    <name evidence="1" type="ORF">TCARB_0919</name>
</gene>
<protein>
    <submittedName>
        <fullName evidence="1">Uncharacterized protein</fullName>
    </submittedName>
</protein>
<name>A0A3G1A594_9CREN</name>
<dbReference type="Proteomes" id="UP000266720">
    <property type="component" value="Chromosome"/>
</dbReference>
<evidence type="ECO:0000313" key="1">
    <source>
        <dbReference type="EMBL" id="AJB41969.1"/>
    </source>
</evidence>
<accession>A0A3G1A594</accession>
<sequence>MIRQRLKKKLEFSEFAGIWKDTEEEKINKIFETIRKAWRKTRMYKASCP</sequence>
<organism evidence="1 2">
    <name type="scientific">Thermofilum adornatum 1505</name>
    <dbReference type="NCBI Taxonomy" id="697581"/>
    <lineage>
        <taxon>Archaea</taxon>
        <taxon>Thermoproteota</taxon>
        <taxon>Thermoprotei</taxon>
        <taxon>Thermofilales</taxon>
        <taxon>Thermofilaceae</taxon>
        <taxon>Thermofilum</taxon>
    </lineage>
</organism>
<dbReference type="STRING" id="697581.TCARB_0919"/>
<dbReference type="KEGG" id="tcb:TCARB_0919"/>
<dbReference type="EMBL" id="CP007493">
    <property type="protein sequence ID" value="AJB41969.1"/>
    <property type="molecule type" value="Genomic_DNA"/>
</dbReference>
<proteinExistence type="predicted"/>
<dbReference type="AlphaFoldDB" id="A0A3G1A594"/>